<dbReference type="InterPro" id="IPR001763">
    <property type="entry name" value="Rhodanese-like_dom"/>
</dbReference>
<dbReference type="PROSITE" id="PS50206">
    <property type="entry name" value="RHODANESE_3"/>
    <property type="match status" value="1"/>
</dbReference>
<comment type="caution">
    <text evidence="2">The sequence shown here is derived from an EMBL/GenBank/DDBJ whole genome shotgun (WGS) entry which is preliminary data.</text>
</comment>
<dbReference type="Proteomes" id="UP001465755">
    <property type="component" value="Unassembled WGS sequence"/>
</dbReference>
<evidence type="ECO:0000313" key="3">
    <source>
        <dbReference type="Proteomes" id="UP001465755"/>
    </source>
</evidence>
<dbReference type="AlphaFoldDB" id="A0AAW1NXF4"/>
<evidence type="ECO:0000313" key="2">
    <source>
        <dbReference type="EMBL" id="KAK9801979.1"/>
    </source>
</evidence>
<proteinExistence type="predicted"/>
<dbReference type="PANTHER" id="PTHR45431">
    <property type="entry name" value="RHODANESE-LIKE DOMAIN-CONTAINING PROTEIN 15, CHLOROPLASTIC"/>
    <property type="match status" value="1"/>
</dbReference>
<dbReference type="CDD" id="cd00158">
    <property type="entry name" value="RHOD"/>
    <property type="match status" value="1"/>
</dbReference>
<gene>
    <name evidence="2" type="ORF">WJX73_005818</name>
</gene>
<feature type="domain" description="Rhodanese" evidence="1">
    <location>
        <begin position="93"/>
        <end position="194"/>
    </location>
</feature>
<keyword evidence="3" id="KW-1185">Reference proteome</keyword>
<sequence length="194" mass="20883">MLMLCARCQAVLRANVTASKRGEARSLYHHITRSIYHTGTSTLSGQLSGQALAQRGHAAGTTGRTRRINNIRAMGGVVEGVPTVSVYEAREMMGAGARYLDVRTTEEYSAGHAPGALNVPVFNAEGGRMKPNPDFVSKVEQDFPEKDQQLVLGCKVGKRSAMALQMLAEQGYTNLSNIGGGFDVWSEEGLPVEL</sequence>
<dbReference type="InterPro" id="IPR052367">
    <property type="entry name" value="Thiosulfate_ST/Rhodanese-like"/>
</dbReference>
<evidence type="ECO:0000259" key="1">
    <source>
        <dbReference type="PROSITE" id="PS50206"/>
    </source>
</evidence>
<dbReference type="InterPro" id="IPR036873">
    <property type="entry name" value="Rhodanese-like_dom_sf"/>
</dbReference>
<dbReference type="Gene3D" id="3.40.250.10">
    <property type="entry name" value="Rhodanese-like domain"/>
    <property type="match status" value="1"/>
</dbReference>
<organism evidence="2 3">
    <name type="scientific">Symbiochloris irregularis</name>
    <dbReference type="NCBI Taxonomy" id="706552"/>
    <lineage>
        <taxon>Eukaryota</taxon>
        <taxon>Viridiplantae</taxon>
        <taxon>Chlorophyta</taxon>
        <taxon>core chlorophytes</taxon>
        <taxon>Trebouxiophyceae</taxon>
        <taxon>Trebouxiales</taxon>
        <taxon>Trebouxiaceae</taxon>
        <taxon>Symbiochloris</taxon>
    </lineage>
</organism>
<reference evidence="2 3" key="1">
    <citation type="journal article" date="2024" name="Nat. Commun.">
        <title>Phylogenomics reveals the evolutionary origins of lichenization in chlorophyte algae.</title>
        <authorList>
            <person name="Puginier C."/>
            <person name="Libourel C."/>
            <person name="Otte J."/>
            <person name="Skaloud P."/>
            <person name="Haon M."/>
            <person name="Grisel S."/>
            <person name="Petersen M."/>
            <person name="Berrin J.G."/>
            <person name="Delaux P.M."/>
            <person name="Dal Grande F."/>
            <person name="Keller J."/>
        </authorList>
    </citation>
    <scope>NUCLEOTIDE SEQUENCE [LARGE SCALE GENOMIC DNA]</scope>
    <source>
        <strain evidence="2 3">SAG 2036</strain>
    </source>
</reference>
<dbReference type="PANTHER" id="PTHR45431:SF3">
    <property type="entry name" value="RHODANESE-LIKE DOMAIN-CONTAINING PROTEIN 15, CHLOROPLASTIC"/>
    <property type="match status" value="1"/>
</dbReference>
<name>A0AAW1NXF4_9CHLO</name>
<dbReference type="SUPFAM" id="SSF52821">
    <property type="entry name" value="Rhodanese/Cell cycle control phosphatase"/>
    <property type="match status" value="1"/>
</dbReference>
<dbReference type="SMART" id="SM00450">
    <property type="entry name" value="RHOD"/>
    <property type="match status" value="1"/>
</dbReference>
<dbReference type="EMBL" id="JALJOQ010000073">
    <property type="protein sequence ID" value="KAK9801979.1"/>
    <property type="molecule type" value="Genomic_DNA"/>
</dbReference>
<protein>
    <recommendedName>
        <fullName evidence="1">Rhodanese domain-containing protein</fullName>
    </recommendedName>
</protein>
<accession>A0AAW1NXF4</accession>
<dbReference type="Pfam" id="PF00581">
    <property type="entry name" value="Rhodanese"/>
    <property type="match status" value="1"/>
</dbReference>